<reference evidence="6 7" key="1">
    <citation type="journal article" date="2010" name="Nature">
        <title>The Ectocarpus genome and the independent evolution of multicellularity in brown algae.</title>
        <authorList>
            <person name="Cock J.M."/>
            <person name="Sterck L."/>
            <person name="Rouze P."/>
            <person name="Scornet D."/>
            <person name="Allen A.E."/>
            <person name="Amoutzias G."/>
            <person name="Anthouard V."/>
            <person name="Artiguenave F."/>
            <person name="Aury J.M."/>
            <person name="Badger J.H."/>
            <person name="Beszteri B."/>
            <person name="Billiau K."/>
            <person name="Bonnet E."/>
            <person name="Bothwell J.H."/>
            <person name="Bowler C."/>
            <person name="Boyen C."/>
            <person name="Brownlee C."/>
            <person name="Carrano C.J."/>
            <person name="Charrier B."/>
            <person name="Cho G.Y."/>
            <person name="Coelho S.M."/>
            <person name="Collen J."/>
            <person name="Corre E."/>
            <person name="Da Silva C."/>
            <person name="Delage L."/>
            <person name="Delaroque N."/>
            <person name="Dittami S.M."/>
            <person name="Doulbeau S."/>
            <person name="Elias M."/>
            <person name="Farnham G."/>
            <person name="Gachon C.M."/>
            <person name="Gschloessl B."/>
            <person name="Heesch S."/>
            <person name="Jabbari K."/>
            <person name="Jubin C."/>
            <person name="Kawai H."/>
            <person name="Kimura K."/>
            <person name="Kloareg B."/>
            <person name="Kupper F.C."/>
            <person name="Lang D."/>
            <person name="Le Bail A."/>
            <person name="Leblanc C."/>
            <person name="Lerouge P."/>
            <person name="Lohr M."/>
            <person name="Lopez P.J."/>
            <person name="Martens C."/>
            <person name="Maumus F."/>
            <person name="Michel G."/>
            <person name="Miranda-Saavedra D."/>
            <person name="Morales J."/>
            <person name="Moreau H."/>
            <person name="Motomura T."/>
            <person name="Nagasato C."/>
            <person name="Napoli C.A."/>
            <person name="Nelson D.R."/>
            <person name="Nyvall-Collen P."/>
            <person name="Peters A.F."/>
            <person name="Pommier C."/>
            <person name="Potin P."/>
            <person name="Poulain J."/>
            <person name="Quesneville H."/>
            <person name="Read B."/>
            <person name="Rensing S.A."/>
            <person name="Ritter A."/>
            <person name="Rousvoal S."/>
            <person name="Samanta M."/>
            <person name="Samson G."/>
            <person name="Schroeder D.C."/>
            <person name="Segurens B."/>
            <person name="Strittmatter M."/>
            <person name="Tonon T."/>
            <person name="Tregear J.W."/>
            <person name="Valentin K."/>
            <person name="von Dassow P."/>
            <person name="Yamagishi T."/>
            <person name="Van de Peer Y."/>
            <person name="Wincker P."/>
        </authorList>
    </citation>
    <scope>NUCLEOTIDE SEQUENCE [LARGE SCALE GENOMIC DNA]</scope>
    <source>
        <strain evidence="7">Ec32 / CCAP1310/4</strain>
    </source>
</reference>
<dbReference type="Pfam" id="PF05193">
    <property type="entry name" value="Peptidase_M16_C"/>
    <property type="match status" value="1"/>
</dbReference>
<dbReference type="InParanoid" id="D7FU77"/>
<dbReference type="eggNOG" id="KOG2067">
    <property type="taxonomic scope" value="Eukaryota"/>
</dbReference>
<dbReference type="Proteomes" id="UP000002630">
    <property type="component" value="Linkage Group LG05"/>
</dbReference>
<feature type="region of interest" description="Disordered" evidence="3">
    <location>
        <begin position="113"/>
        <end position="134"/>
    </location>
</feature>
<feature type="domain" description="Peptidase M16 C-terminal" evidence="5">
    <location>
        <begin position="298"/>
        <end position="492"/>
    </location>
</feature>
<sequence length="528" mass="56850">MNSVLARGGKSVLAPAARGQQHRGNGSVARAAGALRTAVAGGRRAASPTLQAAGYHRAGQQLARSSGGAAVGGRELHNSASKVKEPEEVVVLSSSRTAKSVDKSAMLEARKGRFPMDRPFPGVPPLKPPGALKRPETLTTTLPNGLRVASQETYGALCTFGIVVNAGSRLETDLNTGTCHLLELMAFKSTATRSHQQVVSEFEEMGGTTSTHGSRDQMLYCVDVLRDNLERAVELLADTLINPRVTPEEVEEQKAVIGFQLEDTMPEVTMRESLMTAAFKGQPLGRPYWCPKSALPKLEANMVRSFRKRHFTPGKMVLAGAGVDHDELVRLGNKYFGGLEAVEGGNGDVVDAAGPAESSYVGGESRNVVAKHKDKLTRVSVAFKVGGWHDDLLVPTCVLQVLLGGGDSFSAGGPGKGMYSRLYREVLNRFYWAEAAEAFSMIHDETGLLGIAGAAADKLRAGQLMHVFCEHFATLATVPVTDEELSRARNMLKCNVLTHLESRLVLFEDIGRQMLTYGRRETPESLVR</sequence>
<evidence type="ECO:0000259" key="5">
    <source>
        <dbReference type="Pfam" id="PF05193"/>
    </source>
</evidence>
<dbReference type="EMBL" id="FN648451">
    <property type="protein sequence ID" value="CBJ31604.1"/>
    <property type="molecule type" value="Genomic_DNA"/>
</dbReference>
<dbReference type="SUPFAM" id="SSF63411">
    <property type="entry name" value="LuxS/MPP-like metallohydrolase"/>
    <property type="match status" value="2"/>
</dbReference>
<evidence type="ECO:0000259" key="4">
    <source>
        <dbReference type="Pfam" id="PF00675"/>
    </source>
</evidence>
<dbReference type="GO" id="GO:0005739">
    <property type="term" value="C:mitochondrion"/>
    <property type="evidence" value="ECO:0007669"/>
    <property type="project" value="TreeGrafter"/>
</dbReference>
<evidence type="ECO:0000256" key="3">
    <source>
        <dbReference type="SAM" id="MobiDB-lite"/>
    </source>
</evidence>
<dbReference type="AlphaFoldDB" id="D7FU77"/>
<feature type="domain" description="Peptidase M16 N-terminal" evidence="4">
    <location>
        <begin position="147"/>
        <end position="292"/>
    </location>
</feature>
<dbReference type="Gene3D" id="3.30.830.10">
    <property type="entry name" value="Metalloenzyme, LuxS/M16 peptidase-like"/>
    <property type="match status" value="2"/>
</dbReference>
<feature type="region of interest" description="Disordered" evidence="3">
    <location>
        <begin position="1"/>
        <end position="30"/>
    </location>
</feature>
<evidence type="ECO:0000256" key="1">
    <source>
        <dbReference type="ARBA" id="ARBA00002123"/>
    </source>
</evidence>
<evidence type="ECO:0000313" key="7">
    <source>
        <dbReference type="Proteomes" id="UP000002630"/>
    </source>
</evidence>
<comment type="function">
    <text evidence="1">Substrate recognition and binding subunit of the essential mitochondrial processing protease (MPP), which cleaves the mitochondrial sequence off newly imported precursors proteins.</text>
</comment>
<dbReference type="EMBL" id="FN649730">
    <property type="protein sequence ID" value="CBJ31604.1"/>
    <property type="molecule type" value="Genomic_DNA"/>
</dbReference>
<dbReference type="STRING" id="2880.D7FU77"/>
<gene>
    <name evidence="6" type="primary">MPP</name>
    <name evidence="6" type="ORF">Esi_0268_0010</name>
</gene>
<evidence type="ECO:0000256" key="2">
    <source>
        <dbReference type="ARBA" id="ARBA00007261"/>
    </source>
</evidence>
<dbReference type="Pfam" id="PF00675">
    <property type="entry name" value="Peptidase_M16"/>
    <property type="match status" value="1"/>
</dbReference>
<name>D7FU77_ECTSI</name>
<dbReference type="PANTHER" id="PTHR11851:SF49">
    <property type="entry name" value="MITOCHONDRIAL-PROCESSING PEPTIDASE SUBUNIT ALPHA"/>
    <property type="match status" value="1"/>
</dbReference>
<comment type="similarity">
    <text evidence="2">Belongs to the peptidase M16 family.</text>
</comment>
<protein>
    <submittedName>
        <fullName evidence="6">Mitochondrial Processing Peptidase alpha subunit</fullName>
    </submittedName>
</protein>
<organism evidence="6 7">
    <name type="scientific">Ectocarpus siliculosus</name>
    <name type="common">Brown alga</name>
    <name type="synonym">Conferva siliculosa</name>
    <dbReference type="NCBI Taxonomy" id="2880"/>
    <lineage>
        <taxon>Eukaryota</taxon>
        <taxon>Sar</taxon>
        <taxon>Stramenopiles</taxon>
        <taxon>Ochrophyta</taxon>
        <taxon>PX clade</taxon>
        <taxon>Phaeophyceae</taxon>
        <taxon>Ectocarpales</taxon>
        <taxon>Ectocarpaceae</taxon>
        <taxon>Ectocarpus</taxon>
    </lineage>
</organism>
<dbReference type="PANTHER" id="PTHR11851">
    <property type="entry name" value="METALLOPROTEASE"/>
    <property type="match status" value="1"/>
</dbReference>
<dbReference type="OrthoDB" id="10251424at2759"/>
<evidence type="ECO:0000313" key="6">
    <source>
        <dbReference type="EMBL" id="CBJ31604.1"/>
    </source>
</evidence>
<dbReference type="InterPro" id="IPR011249">
    <property type="entry name" value="Metalloenz_LuxS/M16"/>
</dbReference>
<dbReference type="GO" id="GO:0046872">
    <property type="term" value="F:metal ion binding"/>
    <property type="evidence" value="ECO:0007669"/>
    <property type="project" value="InterPro"/>
</dbReference>
<keyword evidence="7" id="KW-1185">Reference proteome</keyword>
<dbReference type="InterPro" id="IPR007863">
    <property type="entry name" value="Peptidase_M16_C"/>
</dbReference>
<dbReference type="FunCoup" id="D7FU77">
    <property type="interactions" value="587"/>
</dbReference>
<dbReference type="InterPro" id="IPR011765">
    <property type="entry name" value="Pept_M16_N"/>
</dbReference>
<accession>D7FU77</accession>
<dbReference type="InterPro" id="IPR050361">
    <property type="entry name" value="MPP/UQCRC_Complex"/>
</dbReference>
<proteinExistence type="inferred from homology"/>